<proteinExistence type="predicted"/>
<comment type="caution">
    <text evidence="1">The sequence shown here is derived from an EMBL/GenBank/DDBJ whole genome shotgun (WGS) entry which is preliminary data.</text>
</comment>
<evidence type="ECO:0000313" key="1">
    <source>
        <dbReference type="EMBL" id="MCT8331957.1"/>
    </source>
</evidence>
<organism evidence="1 2">
    <name type="scientific">Albidovulum sediminis</name>
    <dbReference type="NCBI Taxonomy" id="3066345"/>
    <lineage>
        <taxon>Bacteria</taxon>
        <taxon>Pseudomonadati</taxon>
        <taxon>Pseudomonadota</taxon>
        <taxon>Alphaproteobacteria</taxon>
        <taxon>Rhodobacterales</taxon>
        <taxon>Paracoccaceae</taxon>
        <taxon>Albidovulum</taxon>
    </lineage>
</organism>
<dbReference type="RefSeq" id="WP_261497819.1">
    <property type="nucleotide sequence ID" value="NZ_JAOCQF010000009.1"/>
</dbReference>
<dbReference type="Proteomes" id="UP001205601">
    <property type="component" value="Unassembled WGS sequence"/>
</dbReference>
<protein>
    <submittedName>
        <fullName evidence="1">Uncharacterized protein</fullName>
    </submittedName>
</protein>
<evidence type="ECO:0000313" key="2">
    <source>
        <dbReference type="Proteomes" id="UP001205601"/>
    </source>
</evidence>
<dbReference type="EMBL" id="JAOCQF010000009">
    <property type="protein sequence ID" value="MCT8331957.1"/>
    <property type="molecule type" value="Genomic_DNA"/>
</dbReference>
<gene>
    <name evidence="1" type="ORF">N5I32_20765</name>
</gene>
<dbReference type="SUPFAM" id="SSF56399">
    <property type="entry name" value="ADP-ribosylation"/>
    <property type="match status" value="1"/>
</dbReference>
<sequence>MGKKTGWHYSDAKYGIGDLVSSYDNWPGLDPSLHAAERIVRSSHPDGVRIRSNAVYLWENEEVARRIWAAAGKAKKAKKYLYTVEYGQSDILHRGDLNHYTSVQEGDLYAQVAAAESYWAGSLYGEQQARVEVLVRSATVIAAESYSVPLPETWSDADLPF</sequence>
<accession>A0ABT2NSM9</accession>
<keyword evidence="2" id="KW-1185">Reference proteome</keyword>
<reference evidence="2" key="1">
    <citation type="submission" date="2023-07" db="EMBL/GenBank/DDBJ databases">
        <title>Defluviimonas sediminis sp. nov., isolated from mangrove sediment.</title>
        <authorList>
            <person name="Liu L."/>
            <person name="Li J."/>
            <person name="Huang Y."/>
            <person name="Pan J."/>
            <person name="Li M."/>
        </authorList>
    </citation>
    <scope>NUCLEOTIDE SEQUENCE [LARGE SCALE GENOMIC DNA]</scope>
    <source>
        <strain evidence="2">FT324</strain>
    </source>
</reference>
<name>A0ABT2NSM9_9RHOB</name>